<evidence type="ECO:0000259" key="1">
    <source>
        <dbReference type="SMART" id="SM00923"/>
    </source>
</evidence>
<dbReference type="InterPro" id="IPR005153">
    <property type="entry name" value="MbtH-like_dom"/>
</dbReference>
<keyword evidence="3" id="KW-1185">Reference proteome</keyword>
<feature type="domain" description="MbtH-like" evidence="1">
    <location>
        <begin position="1"/>
        <end position="51"/>
    </location>
</feature>
<accession>A0ABV9ESA0</accession>
<dbReference type="PANTHER" id="PTHR38444">
    <property type="entry name" value="ENTEROBACTIN BIOSYNTHESIS PROTEIN YBDZ"/>
    <property type="match status" value="1"/>
</dbReference>
<dbReference type="Gene3D" id="3.90.820.10">
    <property type="entry name" value="Structural Genomics, Unknown Function 30-nov-00 1gh9 Mol_id"/>
    <property type="match status" value="1"/>
</dbReference>
<dbReference type="Pfam" id="PF03621">
    <property type="entry name" value="MbtH"/>
    <property type="match status" value="1"/>
</dbReference>
<reference evidence="3" key="1">
    <citation type="journal article" date="2019" name="Int. J. Syst. Evol. Microbiol.">
        <title>The Global Catalogue of Microorganisms (GCM) 10K type strain sequencing project: providing services to taxonomists for standard genome sequencing and annotation.</title>
        <authorList>
            <consortium name="The Broad Institute Genomics Platform"/>
            <consortium name="The Broad Institute Genome Sequencing Center for Infectious Disease"/>
            <person name="Wu L."/>
            <person name="Ma J."/>
        </authorList>
    </citation>
    <scope>NUCLEOTIDE SEQUENCE [LARGE SCALE GENOMIC DNA]</scope>
    <source>
        <strain evidence="3">CCUG 49560</strain>
    </source>
</reference>
<evidence type="ECO:0000313" key="3">
    <source>
        <dbReference type="Proteomes" id="UP001595891"/>
    </source>
</evidence>
<dbReference type="SMART" id="SM00923">
    <property type="entry name" value="MbtH"/>
    <property type="match status" value="1"/>
</dbReference>
<proteinExistence type="predicted"/>
<sequence>MSQEQSLTDFLAVVNGEAQYSIWPAGRPLPLGWAEAGMRGTEEACLAHIEEVWTDMRPASLARAMRESSGDAPTPGQAA</sequence>
<dbReference type="SUPFAM" id="SSF160582">
    <property type="entry name" value="MbtH-like"/>
    <property type="match status" value="1"/>
</dbReference>
<dbReference type="Proteomes" id="UP001595891">
    <property type="component" value="Unassembled WGS sequence"/>
</dbReference>
<gene>
    <name evidence="2" type="ORF">ACFO8L_35075</name>
</gene>
<protein>
    <submittedName>
        <fullName evidence="2">MbtH family protein</fullName>
    </submittedName>
</protein>
<name>A0ABV9ESA0_9ACTN</name>
<dbReference type="EMBL" id="JBHSFN010000032">
    <property type="protein sequence ID" value="MFC4591361.1"/>
    <property type="molecule type" value="Genomic_DNA"/>
</dbReference>
<dbReference type="PANTHER" id="PTHR38444:SF1">
    <property type="entry name" value="ENTEROBACTIN BIOSYNTHESIS PROTEIN YBDZ"/>
    <property type="match status" value="1"/>
</dbReference>
<comment type="caution">
    <text evidence="2">The sequence shown here is derived from an EMBL/GenBank/DDBJ whole genome shotgun (WGS) entry which is preliminary data.</text>
</comment>
<organism evidence="2 3">
    <name type="scientific">Sphaerisporangium corydalis</name>
    <dbReference type="NCBI Taxonomy" id="1441875"/>
    <lineage>
        <taxon>Bacteria</taxon>
        <taxon>Bacillati</taxon>
        <taxon>Actinomycetota</taxon>
        <taxon>Actinomycetes</taxon>
        <taxon>Streptosporangiales</taxon>
        <taxon>Streptosporangiaceae</taxon>
        <taxon>Sphaerisporangium</taxon>
    </lineage>
</organism>
<dbReference type="InterPro" id="IPR037407">
    <property type="entry name" value="MLP_fam"/>
</dbReference>
<dbReference type="RefSeq" id="WP_262844850.1">
    <property type="nucleotide sequence ID" value="NZ_JANZYP010000033.1"/>
</dbReference>
<dbReference type="InterPro" id="IPR038020">
    <property type="entry name" value="MbtH-like_sf"/>
</dbReference>
<evidence type="ECO:0000313" key="2">
    <source>
        <dbReference type="EMBL" id="MFC4591361.1"/>
    </source>
</evidence>